<dbReference type="RefSeq" id="XP_014483895.1">
    <property type="nucleotide sequence ID" value="XM_014628409.1"/>
</dbReference>
<gene>
    <name evidence="4 5 6" type="primary">LOC106749203</name>
</gene>
<accession>A0A6P3Y104</accession>
<evidence type="ECO:0000259" key="2">
    <source>
        <dbReference type="Pfam" id="PF17906"/>
    </source>
</evidence>
<evidence type="ECO:0000313" key="6">
    <source>
        <dbReference type="RefSeq" id="XP_014483895.1"/>
    </source>
</evidence>
<evidence type="ECO:0000313" key="3">
    <source>
        <dbReference type="Proteomes" id="UP000515204"/>
    </source>
</evidence>
<dbReference type="RefSeq" id="XP_014483894.1">
    <property type="nucleotide sequence ID" value="XM_014628408.1"/>
</dbReference>
<dbReference type="InterPro" id="IPR041426">
    <property type="entry name" value="Mos1_HTH"/>
</dbReference>
<dbReference type="OrthoDB" id="6737600at2759"/>
<dbReference type="InterPro" id="IPR052709">
    <property type="entry name" value="Transposase-MT_Hybrid"/>
</dbReference>
<sequence length="134" mass="15167">MESKRRSHSNRGNKRVTGAKRNPRCSKQAKMQHNLEQRYAIKFCVKLGKSRSETLEMLRTAYGDAALPSAQAFRWHKAFKDGRDNIEDEQRAGCPLTSRTGDNVASVEAILDKTFLDLSNSLDQKMAIIAKKIK</sequence>
<organism evidence="3 5">
    <name type="scientific">Dinoponera quadriceps</name>
    <name type="common">South American ant</name>
    <dbReference type="NCBI Taxonomy" id="609295"/>
    <lineage>
        <taxon>Eukaryota</taxon>
        <taxon>Metazoa</taxon>
        <taxon>Ecdysozoa</taxon>
        <taxon>Arthropoda</taxon>
        <taxon>Hexapoda</taxon>
        <taxon>Insecta</taxon>
        <taxon>Pterygota</taxon>
        <taxon>Neoptera</taxon>
        <taxon>Endopterygota</taxon>
        <taxon>Hymenoptera</taxon>
        <taxon>Apocrita</taxon>
        <taxon>Aculeata</taxon>
        <taxon>Formicoidea</taxon>
        <taxon>Formicidae</taxon>
        <taxon>Ponerinae</taxon>
        <taxon>Ponerini</taxon>
        <taxon>Dinoponera</taxon>
    </lineage>
</organism>
<dbReference type="RefSeq" id="XP_014483893.1">
    <property type="nucleotide sequence ID" value="XM_014628407.1"/>
</dbReference>
<evidence type="ECO:0000313" key="5">
    <source>
        <dbReference type="RefSeq" id="XP_014483894.1"/>
    </source>
</evidence>
<dbReference type="KEGG" id="dqu:106749203"/>
<name>A0A6P3Y104_DINQU</name>
<dbReference type="Pfam" id="PF17906">
    <property type="entry name" value="HTH_48"/>
    <property type="match status" value="1"/>
</dbReference>
<feature type="domain" description="Mos1 transposase HTH" evidence="2">
    <location>
        <begin position="38"/>
        <end position="82"/>
    </location>
</feature>
<dbReference type="Gene3D" id="1.10.10.1450">
    <property type="match status" value="1"/>
</dbReference>
<dbReference type="PANTHER" id="PTHR46060">
    <property type="entry name" value="MARINER MOS1 TRANSPOSASE-LIKE PROTEIN"/>
    <property type="match status" value="1"/>
</dbReference>
<dbReference type="PANTHER" id="PTHR46060:SF1">
    <property type="entry name" value="MARINER MOS1 TRANSPOSASE-LIKE PROTEIN"/>
    <property type="match status" value="1"/>
</dbReference>
<protein>
    <recommendedName>
        <fullName evidence="2">Mos1 transposase HTH domain-containing protein</fullName>
    </recommendedName>
</protein>
<proteinExistence type="predicted"/>
<keyword evidence="3" id="KW-1185">Reference proteome</keyword>
<feature type="region of interest" description="Disordered" evidence="1">
    <location>
        <begin position="1"/>
        <end position="31"/>
    </location>
</feature>
<dbReference type="AlphaFoldDB" id="A0A6P3Y104"/>
<feature type="compositionally biased region" description="Basic residues" evidence="1">
    <location>
        <begin position="1"/>
        <end position="24"/>
    </location>
</feature>
<evidence type="ECO:0000256" key="1">
    <source>
        <dbReference type="SAM" id="MobiDB-lite"/>
    </source>
</evidence>
<dbReference type="Proteomes" id="UP000515204">
    <property type="component" value="Unplaced"/>
</dbReference>
<reference evidence="4 5" key="1">
    <citation type="submission" date="2025-04" db="UniProtKB">
        <authorList>
            <consortium name="RefSeq"/>
        </authorList>
    </citation>
    <scope>IDENTIFICATION</scope>
</reference>
<dbReference type="GeneID" id="106749203"/>
<evidence type="ECO:0000313" key="4">
    <source>
        <dbReference type="RefSeq" id="XP_014483893.1"/>
    </source>
</evidence>